<dbReference type="PANTHER" id="PTHR48020">
    <property type="entry name" value="PROTON MYO-INOSITOL COTRANSPORTER"/>
    <property type="match status" value="1"/>
</dbReference>
<dbReference type="PANTHER" id="PTHR48020:SF12">
    <property type="entry name" value="PROTON MYO-INOSITOL COTRANSPORTER"/>
    <property type="match status" value="1"/>
</dbReference>
<sequence>MSKINLIDKQKLITLQVGIISMLVQIWCGSFAVFYYSAQIFSDLSDNDITQKTIYTICLGLSGFIAQFSTIYMVNKIGSKYILMIGSLIIGSLNLAVSIISEHANQGTEFVIFILLLLLIMTFASTLGPVAWYCALDK</sequence>
<evidence type="ECO:0000256" key="1">
    <source>
        <dbReference type="ARBA" id="ARBA00004370"/>
    </source>
</evidence>
<dbReference type="Pfam" id="PF00083">
    <property type="entry name" value="Sugar_tr"/>
    <property type="match status" value="1"/>
</dbReference>
<dbReference type="AlphaFoldDB" id="A0A8S1QE05"/>
<name>A0A8S1QE05_9CILI</name>
<evidence type="ECO:0000256" key="6">
    <source>
        <dbReference type="SAM" id="Phobius"/>
    </source>
</evidence>
<dbReference type="InterPro" id="IPR005828">
    <property type="entry name" value="MFS_sugar_transport-like"/>
</dbReference>
<evidence type="ECO:0000313" key="8">
    <source>
        <dbReference type="Proteomes" id="UP000692954"/>
    </source>
</evidence>
<dbReference type="GO" id="GO:0022857">
    <property type="term" value="F:transmembrane transporter activity"/>
    <property type="evidence" value="ECO:0007669"/>
    <property type="project" value="InterPro"/>
</dbReference>
<evidence type="ECO:0000256" key="2">
    <source>
        <dbReference type="ARBA" id="ARBA00022448"/>
    </source>
</evidence>
<dbReference type="InterPro" id="IPR050814">
    <property type="entry name" value="Myo-inositol_Transporter"/>
</dbReference>
<dbReference type="GO" id="GO:0016020">
    <property type="term" value="C:membrane"/>
    <property type="evidence" value="ECO:0007669"/>
    <property type="project" value="UniProtKB-SubCell"/>
</dbReference>
<evidence type="ECO:0000256" key="3">
    <source>
        <dbReference type="ARBA" id="ARBA00022692"/>
    </source>
</evidence>
<proteinExistence type="predicted"/>
<organism evidence="7 8">
    <name type="scientific">Paramecium sonneborni</name>
    <dbReference type="NCBI Taxonomy" id="65129"/>
    <lineage>
        <taxon>Eukaryota</taxon>
        <taxon>Sar</taxon>
        <taxon>Alveolata</taxon>
        <taxon>Ciliophora</taxon>
        <taxon>Intramacronucleata</taxon>
        <taxon>Oligohymenophorea</taxon>
        <taxon>Peniculida</taxon>
        <taxon>Parameciidae</taxon>
        <taxon>Paramecium</taxon>
    </lineage>
</organism>
<dbReference type="Proteomes" id="UP000692954">
    <property type="component" value="Unassembled WGS sequence"/>
</dbReference>
<evidence type="ECO:0000256" key="4">
    <source>
        <dbReference type="ARBA" id="ARBA00022989"/>
    </source>
</evidence>
<comment type="caution">
    <text evidence="7">The sequence shown here is derived from an EMBL/GenBank/DDBJ whole genome shotgun (WGS) entry which is preliminary data.</text>
</comment>
<evidence type="ECO:0000313" key="7">
    <source>
        <dbReference type="EMBL" id="CAD8113586.1"/>
    </source>
</evidence>
<accession>A0A8S1QE05</accession>
<feature type="transmembrane region" description="Helical" evidence="6">
    <location>
        <begin position="81"/>
        <end position="100"/>
    </location>
</feature>
<protein>
    <recommendedName>
        <fullName evidence="9">Major facilitator superfamily (MFS) profile domain-containing protein</fullName>
    </recommendedName>
</protein>
<evidence type="ECO:0008006" key="9">
    <source>
        <dbReference type="Google" id="ProtNLM"/>
    </source>
</evidence>
<comment type="subcellular location">
    <subcellularLocation>
        <location evidence="1">Membrane</location>
    </subcellularLocation>
</comment>
<feature type="transmembrane region" description="Helical" evidence="6">
    <location>
        <begin position="112"/>
        <end position="136"/>
    </location>
</feature>
<reference evidence="7" key="1">
    <citation type="submission" date="2021-01" db="EMBL/GenBank/DDBJ databases">
        <authorList>
            <consortium name="Genoscope - CEA"/>
            <person name="William W."/>
        </authorList>
    </citation>
    <scope>NUCLEOTIDE SEQUENCE</scope>
</reference>
<dbReference type="OrthoDB" id="4044674at2759"/>
<keyword evidence="3 6" id="KW-0812">Transmembrane</keyword>
<keyword evidence="5 6" id="KW-0472">Membrane</keyword>
<dbReference type="EMBL" id="CAJJDN010000103">
    <property type="protein sequence ID" value="CAD8113586.1"/>
    <property type="molecule type" value="Genomic_DNA"/>
</dbReference>
<keyword evidence="8" id="KW-1185">Reference proteome</keyword>
<feature type="transmembrane region" description="Helical" evidence="6">
    <location>
        <begin position="54"/>
        <end position="74"/>
    </location>
</feature>
<feature type="transmembrane region" description="Helical" evidence="6">
    <location>
        <begin position="12"/>
        <end position="34"/>
    </location>
</feature>
<gene>
    <name evidence="7" type="ORF">PSON_ATCC_30995.1.T1030206</name>
</gene>
<keyword evidence="2" id="KW-0813">Transport</keyword>
<evidence type="ECO:0000256" key="5">
    <source>
        <dbReference type="ARBA" id="ARBA00023136"/>
    </source>
</evidence>
<keyword evidence="4 6" id="KW-1133">Transmembrane helix</keyword>